<sequence length="160" mass="17324">MAAQNAKTFSIRFFVGTDFAHESRAGDQFGRKFSIGVALGLLAAAAAGILTVFEALGAICKVATTEPPLDSPREELFVSGFWDLVTVYLQLSIAESCGFGSIKQRTTANVEEIGLREENLAGIDAYASDLHLRELALFSPFHVEQPPDYNTTSSIIPSHR</sequence>
<evidence type="ECO:0000313" key="2">
    <source>
        <dbReference type="EMBL" id="GER36116.1"/>
    </source>
</evidence>
<organism evidence="2 3">
    <name type="scientific">Striga asiatica</name>
    <name type="common">Asiatic witchweed</name>
    <name type="synonym">Buchnera asiatica</name>
    <dbReference type="NCBI Taxonomy" id="4170"/>
    <lineage>
        <taxon>Eukaryota</taxon>
        <taxon>Viridiplantae</taxon>
        <taxon>Streptophyta</taxon>
        <taxon>Embryophyta</taxon>
        <taxon>Tracheophyta</taxon>
        <taxon>Spermatophyta</taxon>
        <taxon>Magnoliopsida</taxon>
        <taxon>eudicotyledons</taxon>
        <taxon>Gunneridae</taxon>
        <taxon>Pentapetalae</taxon>
        <taxon>asterids</taxon>
        <taxon>lamiids</taxon>
        <taxon>Lamiales</taxon>
        <taxon>Orobanchaceae</taxon>
        <taxon>Buchnereae</taxon>
        <taxon>Striga</taxon>
    </lineage>
</organism>
<proteinExistence type="predicted"/>
<feature type="transmembrane region" description="Helical" evidence="1">
    <location>
        <begin position="33"/>
        <end position="53"/>
    </location>
</feature>
<keyword evidence="1" id="KW-0812">Transmembrane</keyword>
<reference evidence="3" key="1">
    <citation type="journal article" date="2019" name="Curr. Biol.">
        <title>Genome Sequence of Striga asiatica Provides Insight into the Evolution of Plant Parasitism.</title>
        <authorList>
            <person name="Yoshida S."/>
            <person name="Kim S."/>
            <person name="Wafula E.K."/>
            <person name="Tanskanen J."/>
            <person name="Kim Y.M."/>
            <person name="Honaas L."/>
            <person name="Yang Z."/>
            <person name="Spallek T."/>
            <person name="Conn C.E."/>
            <person name="Ichihashi Y."/>
            <person name="Cheong K."/>
            <person name="Cui S."/>
            <person name="Der J.P."/>
            <person name="Gundlach H."/>
            <person name="Jiao Y."/>
            <person name="Hori C."/>
            <person name="Ishida J.K."/>
            <person name="Kasahara H."/>
            <person name="Kiba T."/>
            <person name="Kim M.S."/>
            <person name="Koo N."/>
            <person name="Laohavisit A."/>
            <person name="Lee Y.H."/>
            <person name="Lumba S."/>
            <person name="McCourt P."/>
            <person name="Mortimer J.C."/>
            <person name="Mutuku J.M."/>
            <person name="Nomura T."/>
            <person name="Sasaki-Sekimoto Y."/>
            <person name="Seto Y."/>
            <person name="Wang Y."/>
            <person name="Wakatake T."/>
            <person name="Sakakibara H."/>
            <person name="Demura T."/>
            <person name="Yamaguchi S."/>
            <person name="Yoneyama K."/>
            <person name="Manabe R.I."/>
            <person name="Nelson D.C."/>
            <person name="Schulman A.H."/>
            <person name="Timko M.P."/>
            <person name="dePamphilis C.W."/>
            <person name="Choi D."/>
            <person name="Shirasu K."/>
        </authorList>
    </citation>
    <scope>NUCLEOTIDE SEQUENCE [LARGE SCALE GENOMIC DNA]</scope>
    <source>
        <strain evidence="3">cv. UVA1</strain>
    </source>
</reference>
<keyword evidence="1" id="KW-1133">Transmembrane helix</keyword>
<dbReference type="Proteomes" id="UP000325081">
    <property type="component" value="Unassembled WGS sequence"/>
</dbReference>
<protein>
    <submittedName>
        <fullName evidence="2">UPF0210 protein LBUL_0934</fullName>
    </submittedName>
</protein>
<name>A0A5A7PU18_STRAF</name>
<accession>A0A5A7PU18</accession>
<keyword evidence="1" id="KW-0472">Membrane</keyword>
<evidence type="ECO:0000256" key="1">
    <source>
        <dbReference type="SAM" id="Phobius"/>
    </source>
</evidence>
<comment type="caution">
    <text evidence="2">The sequence shown here is derived from an EMBL/GenBank/DDBJ whole genome shotgun (WGS) entry which is preliminary data.</text>
</comment>
<keyword evidence="3" id="KW-1185">Reference proteome</keyword>
<dbReference type="AlphaFoldDB" id="A0A5A7PU18"/>
<gene>
    <name evidence="2" type="ORF">STAS_12436</name>
</gene>
<dbReference type="EMBL" id="BKCP01005072">
    <property type="protein sequence ID" value="GER36116.1"/>
    <property type="molecule type" value="Genomic_DNA"/>
</dbReference>
<evidence type="ECO:0000313" key="3">
    <source>
        <dbReference type="Proteomes" id="UP000325081"/>
    </source>
</evidence>